<sequence length="278" mass="32300">MDYADFSEEACEFLEALKKHSEHWSHKLSLKINIPWCAEFLPMITENFRLENITYLRIRSDEDTQSGGAGEGIDIVIDNIRRLTTLLQQVPFLNHLELDGPEHDNDRFETPIEPLLPELRRLQSAILGLKKLYKLATSELLFHPSFFITPPENARKVTISQVVSREWWRQFSQCPFAGVEELVLIVHADYRPEAWASPDDIDNRAGEWGSVFKIGSLAVTGLKRLKWPTNDLAPHDFFELALARNPGLDEESRKNCEYMQLFTKHFAVPKRKTRRRRQ</sequence>
<comment type="caution">
    <text evidence="1">The sequence shown here is derived from an EMBL/GenBank/DDBJ whole genome shotgun (WGS) entry which is preliminary data.</text>
</comment>
<gene>
    <name evidence="1" type="ORF">TWF481_005610</name>
</gene>
<dbReference type="AlphaFoldDB" id="A0AAV9WEB3"/>
<evidence type="ECO:0000313" key="2">
    <source>
        <dbReference type="Proteomes" id="UP001370758"/>
    </source>
</evidence>
<organism evidence="1 2">
    <name type="scientific">Arthrobotrys musiformis</name>
    <dbReference type="NCBI Taxonomy" id="47236"/>
    <lineage>
        <taxon>Eukaryota</taxon>
        <taxon>Fungi</taxon>
        <taxon>Dikarya</taxon>
        <taxon>Ascomycota</taxon>
        <taxon>Pezizomycotina</taxon>
        <taxon>Orbiliomycetes</taxon>
        <taxon>Orbiliales</taxon>
        <taxon>Orbiliaceae</taxon>
        <taxon>Arthrobotrys</taxon>
    </lineage>
</organism>
<proteinExistence type="predicted"/>
<dbReference type="Proteomes" id="UP001370758">
    <property type="component" value="Unassembled WGS sequence"/>
</dbReference>
<keyword evidence="2" id="KW-1185">Reference proteome</keyword>
<reference evidence="1 2" key="1">
    <citation type="submission" date="2023-08" db="EMBL/GenBank/DDBJ databases">
        <authorList>
            <person name="Palmer J.M."/>
        </authorList>
    </citation>
    <scope>NUCLEOTIDE SEQUENCE [LARGE SCALE GENOMIC DNA]</scope>
    <source>
        <strain evidence="1 2">TWF481</strain>
    </source>
</reference>
<protein>
    <submittedName>
        <fullName evidence="1">Uncharacterized protein</fullName>
    </submittedName>
</protein>
<evidence type="ECO:0000313" key="1">
    <source>
        <dbReference type="EMBL" id="KAK6507162.1"/>
    </source>
</evidence>
<dbReference type="EMBL" id="JAVHJL010000003">
    <property type="protein sequence ID" value="KAK6507162.1"/>
    <property type="molecule type" value="Genomic_DNA"/>
</dbReference>
<accession>A0AAV9WEB3</accession>
<name>A0AAV9WEB3_9PEZI</name>